<accession>A0A848AYC7</accession>
<protein>
    <submittedName>
        <fullName evidence="2">DUF1559 domain-containing protein</fullName>
    </submittedName>
</protein>
<dbReference type="PANTHER" id="PTHR30093:SF2">
    <property type="entry name" value="TYPE II SECRETION SYSTEM PROTEIN H"/>
    <property type="match status" value="1"/>
</dbReference>
<feature type="transmembrane region" description="Helical" evidence="1">
    <location>
        <begin position="45"/>
        <end position="69"/>
    </location>
</feature>
<sequence length="284" mass="31632">MLARVVTDHAADWEMRFPRPRVSALRRFRAYAGGLHPPCSRKRTLFTLIELLVVIAIIAILASMLLPALNRARESARAAQCTGNLKQCISGAMLYANDFGDVLPAYLNGDSWAKVLSANLGIATAGQQPGTAYVTNKVLRCPSDANSRLYAASATRGVYGLWRFAGDSTRDKVNTCLNNYNLGNIIGWESSATYWYYFSRMKRASVTMLFADTLFWSTRSGHWMWRADTTEGNAEPAFCLRHSHRGNIAYGDGHVGQIGRNDFSRCTPKILRFHPDNDTDIIVL</sequence>
<dbReference type="EMBL" id="JABAEW010000006">
    <property type="protein sequence ID" value="NMD85942.1"/>
    <property type="molecule type" value="Genomic_DNA"/>
</dbReference>
<proteinExistence type="predicted"/>
<dbReference type="InterPro" id="IPR012902">
    <property type="entry name" value="N_methyl_site"/>
</dbReference>
<name>A0A848AYC7_9BACT</name>
<evidence type="ECO:0000313" key="3">
    <source>
        <dbReference type="Proteomes" id="UP000576225"/>
    </source>
</evidence>
<reference evidence="2 3" key="1">
    <citation type="submission" date="2020-04" db="EMBL/GenBank/DDBJ databases">
        <authorList>
            <person name="Hitch T.C.A."/>
            <person name="Wylensek D."/>
            <person name="Clavel T."/>
        </authorList>
    </citation>
    <scope>NUCLEOTIDE SEQUENCE [LARGE SCALE GENOMIC DNA]</scope>
    <source>
        <strain evidence="2 3">COR2-253-APC-1A</strain>
    </source>
</reference>
<dbReference type="Gene3D" id="3.30.700.10">
    <property type="entry name" value="Glycoprotein, Type 4 Pilin"/>
    <property type="match status" value="1"/>
</dbReference>
<dbReference type="SUPFAM" id="SSF54523">
    <property type="entry name" value="Pili subunits"/>
    <property type="match status" value="1"/>
</dbReference>
<dbReference type="PANTHER" id="PTHR30093">
    <property type="entry name" value="GENERAL SECRETION PATHWAY PROTEIN G"/>
    <property type="match status" value="1"/>
</dbReference>
<keyword evidence="1" id="KW-0812">Transmembrane</keyword>
<comment type="caution">
    <text evidence="2">The sequence shown here is derived from an EMBL/GenBank/DDBJ whole genome shotgun (WGS) entry which is preliminary data.</text>
</comment>
<organism evidence="2 3">
    <name type="scientific">Victivallis vadensis</name>
    <dbReference type="NCBI Taxonomy" id="172901"/>
    <lineage>
        <taxon>Bacteria</taxon>
        <taxon>Pseudomonadati</taxon>
        <taxon>Lentisphaerota</taxon>
        <taxon>Lentisphaeria</taxon>
        <taxon>Victivallales</taxon>
        <taxon>Victivallaceae</taxon>
        <taxon>Victivallis</taxon>
    </lineage>
</organism>
<gene>
    <name evidence="2" type="ORF">HF882_05020</name>
</gene>
<dbReference type="Proteomes" id="UP000576225">
    <property type="component" value="Unassembled WGS sequence"/>
</dbReference>
<dbReference type="NCBIfam" id="TIGR02532">
    <property type="entry name" value="IV_pilin_GFxxxE"/>
    <property type="match status" value="1"/>
</dbReference>
<evidence type="ECO:0000256" key="1">
    <source>
        <dbReference type="SAM" id="Phobius"/>
    </source>
</evidence>
<keyword evidence="1" id="KW-1133">Transmembrane helix</keyword>
<dbReference type="InterPro" id="IPR045584">
    <property type="entry name" value="Pilin-like"/>
</dbReference>
<dbReference type="AlphaFoldDB" id="A0A848AYC7"/>
<keyword evidence="1" id="KW-0472">Membrane</keyword>
<evidence type="ECO:0000313" key="2">
    <source>
        <dbReference type="EMBL" id="NMD85942.1"/>
    </source>
</evidence>